<feature type="domain" description="Major facilitator superfamily (MFS) profile" evidence="8">
    <location>
        <begin position="110"/>
        <end position="591"/>
    </location>
</feature>
<feature type="transmembrane region" description="Helical" evidence="7">
    <location>
        <begin position="379"/>
        <end position="399"/>
    </location>
</feature>
<dbReference type="SUPFAM" id="SSF103473">
    <property type="entry name" value="MFS general substrate transporter"/>
    <property type="match status" value="1"/>
</dbReference>
<feature type="coiled-coil region" evidence="5">
    <location>
        <begin position="540"/>
        <end position="567"/>
    </location>
</feature>
<feature type="transmembrane region" description="Helical" evidence="7">
    <location>
        <begin position="446"/>
        <end position="468"/>
    </location>
</feature>
<feature type="transmembrane region" description="Helical" evidence="7">
    <location>
        <begin position="153"/>
        <end position="172"/>
    </location>
</feature>
<dbReference type="Gene3D" id="1.20.1250.20">
    <property type="entry name" value="MFS general substrate transporter like domains"/>
    <property type="match status" value="1"/>
</dbReference>
<feature type="transmembrane region" description="Helical" evidence="7">
    <location>
        <begin position="480"/>
        <end position="502"/>
    </location>
</feature>
<dbReference type="PROSITE" id="PS50850">
    <property type="entry name" value="MFS"/>
    <property type="match status" value="1"/>
</dbReference>
<keyword evidence="2 7" id="KW-0812">Transmembrane</keyword>
<dbReference type="PANTHER" id="PTHR23502:SF12">
    <property type="entry name" value="MULTIDRUG TRANSPORTER, PUTATIVE (AFU_ORTHOLOGUE AFUA_1G06440)-RELATED"/>
    <property type="match status" value="1"/>
</dbReference>
<dbReference type="InterPro" id="IPR005829">
    <property type="entry name" value="Sugar_transporter_CS"/>
</dbReference>
<feature type="transmembrane region" description="Helical" evidence="7">
    <location>
        <begin position="240"/>
        <end position="261"/>
    </location>
</feature>
<feature type="transmembrane region" description="Helical" evidence="7">
    <location>
        <begin position="267"/>
        <end position="286"/>
    </location>
</feature>
<evidence type="ECO:0000256" key="1">
    <source>
        <dbReference type="ARBA" id="ARBA00004141"/>
    </source>
</evidence>
<feature type="transmembrane region" description="Helical" evidence="7">
    <location>
        <begin position="115"/>
        <end position="133"/>
    </location>
</feature>
<dbReference type="PANTHER" id="PTHR23502">
    <property type="entry name" value="MAJOR FACILITATOR SUPERFAMILY"/>
    <property type="match status" value="1"/>
</dbReference>
<dbReference type="InterPro" id="IPR020846">
    <property type="entry name" value="MFS_dom"/>
</dbReference>
<feature type="transmembrane region" description="Helical" evidence="7">
    <location>
        <begin position="419"/>
        <end position="440"/>
    </location>
</feature>
<dbReference type="EMBL" id="JAKIXB020000025">
    <property type="protein sequence ID" value="KAL1597556.1"/>
    <property type="molecule type" value="Genomic_DNA"/>
</dbReference>
<evidence type="ECO:0000256" key="6">
    <source>
        <dbReference type="SAM" id="MobiDB-lite"/>
    </source>
</evidence>
<comment type="caution">
    <text evidence="9">The sequence shown here is derived from an EMBL/GenBank/DDBJ whole genome shotgun (WGS) entry which is preliminary data.</text>
</comment>
<evidence type="ECO:0000313" key="10">
    <source>
        <dbReference type="Proteomes" id="UP001521222"/>
    </source>
</evidence>
<keyword evidence="4 7" id="KW-0472">Membrane</keyword>
<feature type="region of interest" description="Disordered" evidence="6">
    <location>
        <begin position="1"/>
        <end position="48"/>
    </location>
</feature>
<evidence type="ECO:0000259" key="8">
    <source>
        <dbReference type="PROSITE" id="PS50850"/>
    </source>
</evidence>
<evidence type="ECO:0000256" key="4">
    <source>
        <dbReference type="ARBA" id="ARBA00023136"/>
    </source>
</evidence>
<name>A0ABR3QZH6_9PLEO</name>
<dbReference type="InterPro" id="IPR036259">
    <property type="entry name" value="MFS_trans_sf"/>
</dbReference>
<evidence type="ECO:0000256" key="3">
    <source>
        <dbReference type="ARBA" id="ARBA00022989"/>
    </source>
</evidence>
<keyword evidence="10" id="KW-1185">Reference proteome</keyword>
<accession>A0ABR3QZH6</accession>
<dbReference type="PROSITE" id="PS00216">
    <property type="entry name" value="SUGAR_TRANSPORT_1"/>
    <property type="match status" value="1"/>
</dbReference>
<proteinExistence type="predicted"/>
<reference evidence="9 10" key="1">
    <citation type="submission" date="2024-02" db="EMBL/GenBank/DDBJ databases">
        <title>De novo assembly and annotation of 12 fungi associated with fruit tree decline syndrome in Ontario, Canada.</title>
        <authorList>
            <person name="Sulman M."/>
            <person name="Ellouze W."/>
            <person name="Ilyukhin E."/>
        </authorList>
    </citation>
    <scope>NUCLEOTIDE SEQUENCE [LARGE SCALE GENOMIC DNA]</scope>
    <source>
        <strain evidence="9 10">M97-236</strain>
    </source>
</reference>
<dbReference type="InterPro" id="IPR011701">
    <property type="entry name" value="MFS"/>
</dbReference>
<sequence>MNLNEKEVAVAASSAKETPSPSVKSHAAEKPHVVEEQHGDDHSSIFSASTDSLSDTDEVLSIHQSLSRNAGLDDGDKAMAHITTTTTNMTTDPRFELDFDDDGENPQDWPMWKKALVIFFMSYSTLVVVMYSTSYTSGIPGMMATFGIKSKTLVVLGITTYLAGLALGSLLLAPLSEMYGRRPVYLIAVATFTVLIIPCALSNNLAQILVMRFFGAIAGAAMISNAPGTVSDIVSDDYRALAFSIWNGPVIGPLVGGFVYQALDWRWTNWVVMIGSGTSWFMVFLIKETYAPAILRAKSAKKRKETDDPRWHSRYDDKKAFLPMLRENLYRPLSMAVNEPICIFWNVYIALVYGVLYLCFVSYPIVFSELRGWSPGLTGLSYMGIGIGGMCTILSEPLLRKMINKHPKDPETGKPYPEAMVSVVCLAAVSVPIGEMIFAWTCTPNVHWIAPILAGIPFGAGNCGVFIYASNYLVHSYGIYAASALAGNAVLRSVMGGALPLAGPKMYATLGPHWSATMLSLIEFAMIPIPLVFYRYGHKIREKSALIRQMREDRDKLDSKKRRAAEKVAWREAEEKGAGLEKKGEKKELEV</sequence>
<evidence type="ECO:0000256" key="5">
    <source>
        <dbReference type="SAM" id="Coils"/>
    </source>
</evidence>
<dbReference type="Proteomes" id="UP001521222">
    <property type="component" value="Unassembled WGS sequence"/>
</dbReference>
<dbReference type="Pfam" id="PF07690">
    <property type="entry name" value="MFS_1"/>
    <property type="match status" value="1"/>
</dbReference>
<organism evidence="9 10">
    <name type="scientific">Nothophoma quercina</name>
    <dbReference type="NCBI Taxonomy" id="749835"/>
    <lineage>
        <taxon>Eukaryota</taxon>
        <taxon>Fungi</taxon>
        <taxon>Dikarya</taxon>
        <taxon>Ascomycota</taxon>
        <taxon>Pezizomycotina</taxon>
        <taxon>Dothideomycetes</taxon>
        <taxon>Pleosporomycetidae</taxon>
        <taxon>Pleosporales</taxon>
        <taxon>Pleosporineae</taxon>
        <taxon>Didymellaceae</taxon>
        <taxon>Nothophoma</taxon>
    </lineage>
</organism>
<feature type="transmembrane region" description="Helical" evidence="7">
    <location>
        <begin position="343"/>
        <end position="367"/>
    </location>
</feature>
<protein>
    <recommendedName>
        <fullName evidence="8">Major facilitator superfamily (MFS) profile domain-containing protein</fullName>
    </recommendedName>
</protein>
<comment type="subcellular location">
    <subcellularLocation>
        <location evidence="1">Membrane</location>
        <topology evidence="1">Multi-pass membrane protein</topology>
    </subcellularLocation>
</comment>
<keyword evidence="3 7" id="KW-1133">Transmembrane helix</keyword>
<feature type="compositionally biased region" description="Basic and acidic residues" evidence="6">
    <location>
        <begin position="26"/>
        <end position="43"/>
    </location>
</feature>
<evidence type="ECO:0000256" key="7">
    <source>
        <dbReference type="SAM" id="Phobius"/>
    </source>
</evidence>
<feature type="transmembrane region" description="Helical" evidence="7">
    <location>
        <begin position="514"/>
        <end position="534"/>
    </location>
</feature>
<keyword evidence="5" id="KW-0175">Coiled coil</keyword>
<feature type="transmembrane region" description="Helical" evidence="7">
    <location>
        <begin position="209"/>
        <end position="228"/>
    </location>
</feature>
<dbReference type="CDD" id="cd17323">
    <property type="entry name" value="MFS_Tpo1_MDR_like"/>
    <property type="match status" value="1"/>
</dbReference>
<feature type="transmembrane region" description="Helical" evidence="7">
    <location>
        <begin position="184"/>
        <end position="203"/>
    </location>
</feature>
<gene>
    <name evidence="9" type="ORF">SLS59_007253</name>
</gene>
<evidence type="ECO:0000256" key="2">
    <source>
        <dbReference type="ARBA" id="ARBA00022692"/>
    </source>
</evidence>
<evidence type="ECO:0000313" key="9">
    <source>
        <dbReference type="EMBL" id="KAL1597556.1"/>
    </source>
</evidence>